<proteinExistence type="predicted"/>
<evidence type="ECO:0000313" key="3">
    <source>
        <dbReference type="Proteomes" id="UP000601435"/>
    </source>
</evidence>
<comment type="caution">
    <text evidence="2">The sequence shown here is derived from an EMBL/GenBank/DDBJ whole genome shotgun (WGS) entry which is preliminary data.</text>
</comment>
<sequence>GAPDAAPAEADIQEPAGDADGEASPTSRFGGAATTEGGDETNTEGDDSPSDKVVRRQMVHRQASKEIIEGIRRKRSTSIQSSTHDDDAQDKIDAEEARWRIPASFFYDPSAPELNPPLEDRELPRQGTRAARFM</sequence>
<feature type="region of interest" description="Disordered" evidence="1">
    <location>
        <begin position="108"/>
        <end position="134"/>
    </location>
</feature>
<dbReference type="Proteomes" id="UP000601435">
    <property type="component" value="Unassembled WGS sequence"/>
</dbReference>
<feature type="region of interest" description="Disordered" evidence="1">
    <location>
        <begin position="1"/>
        <end position="93"/>
    </location>
</feature>
<dbReference type="AlphaFoldDB" id="A0A812LQN5"/>
<organism evidence="2 3">
    <name type="scientific">Symbiodinium necroappetens</name>
    <dbReference type="NCBI Taxonomy" id="1628268"/>
    <lineage>
        <taxon>Eukaryota</taxon>
        <taxon>Sar</taxon>
        <taxon>Alveolata</taxon>
        <taxon>Dinophyceae</taxon>
        <taxon>Suessiales</taxon>
        <taxon>Symbiodiniaceae</taxon>
        <taxon>Symbiodinium</taxon>
    </lineage>
</organism>
<keyword evidence="3" id="KW-1185">Reference proteome</keyword>
<reference evidence="2" key="1">
    <citation type="submission" date="2021-02" db="EMBL/GenBank/DDBJ databases">
        <authorList>
            <person name="Dougan E. K."/>
            <person name="Rhodes N."/>
            <person name="Thang M."/>
            <person name="Chan C."/>
        </authorList>
    </citation>
    <scope>NUCLEOTIDE SEQUENCE</scope>
</reference>
<evidence type="ECO:0000313" key="2">
    <source>
        <dbReference type="EMBL" id="CAE7245146.1"/>
    </source>
</evidence>
<dbReference type="EMBL" id="CAJNJA010009282">
    <property type="protein sequence ID" value="CAE7245146.1"/>
    <property type="molecule type" value="Genomic_DNA"/>
</dbReference>
<feature type="non-terminal residue" evidence="2">
    <location>
        <position position="1"/>
    </location>
</feature>
<feature type="non-terminal residue" evidence="2">
    <location>
        <position position="134"/>
    </location>
</feature>
<feature type="compositionally biased region" description="Acidic residues" evidence="1">
    <location>
        <begin position="37"/>
        <end position="48"/>
    </location>
</feature>
<evidence type="ECO:0000256" key="1">
    <source>
        <dbReference type="SAM" id="MobiDB-lite"/>
    </source>
</evidence>
<feature type="compositionally biased region" description="Basic and acidic residues" evidence="1">
    <location>
        <begin position="83"/>
        <end position="93"/>
    </location>
</feature>
<protein>
    <submittedName>
        <fullName evidence="2">Eml6 protein</fullName>
    </submittedName>
</protein>
<name>A0A812LQN5_9DINO</name>
<accession>A0A812LQN5</accession>
<gene>
    <name evidence="2" type="primary">Eml6</name>
    <name evidence="2" type="ORF">SNEC2469_LOCUS4722</name>
</gene>